<dbReference type="EMBL" id="JBHUFU010000024">
    <property type="protein sequence ID" value="MFD1833082.1"/>
    <property type="molecule type" value="Genomic_DNA"/>
</dbReference>
<evidence type="ECO:0000256" key="4">
    <source>
        <dbReference type="PROSITE-ProRule" id="PRU00473"/>
    </source>
</evidence>
<dbReference type="Pfam" id="PF00691">
    <property type="entry name" value="OmpA"/>
    <property type="match status" value="1"/>
</dbReference>
<dbReference type="RefSeq" id="WP_380904608.1">
    <property type="nucleotide sequence ID" value="NZ_JBHUFU010000024.1"/>
</dbReference>
<dbReference type="PRINTS" id="PR01021">
    <property type="entry name" value="OMPADOMAIN"/>
</dbReference>
<feature type="region of interest" description="Disordered" evidence="5">
    <location>
        <begin position="189"/>
        <end position="214"/>
    </location>
</feature>
<keyword evidence="2 4" id="KW-0472">Membrane</keyword>
<comment type="subcellular location">
    <subcellularLocation>
        <location evidence="1">Cell outer membrane</location>
    </subcellularLocation>
</comment>
<dbReference type="InterPro" id="IPR050330">
    <property type="entry name" value="Bact_OuterMem_StrucFunc"/>
</dbReference>
<accession>A0ABW4PQM9</accession>
<dbReference type="PROSITE" id="PS51318">
    <property type="entry name" value="TAT"/>
    <property type="match status" value="1"/>
</dbReference>
<dbReference type="SUPFAM" id="SSF103088">
    <property type="entry name" value="OmpA-like"/>
    <property type="match status" value="1"/>
</dbReference>
<sequence length="214" mass="23033">MTDRPRTPAARRTVALGAGALLAVSVLTATGAGTAHAEPGPSAPSDFVPSPPPPVEVDQNAPGLMMRDGATLKEPKVLDIRSIVEEQGGAERREDSNSQTKFTLQAEVLFGKDSARLNGEAYARIEDIAAEIDKQGAAEVNVFGFTDNLGSYEHGTKLSKQRAEAVHRQLLEELSADVTFNIRGYSEDYPIADNSTEEGRRKNRRVEVSFPRGG</sequence>
<dbReference type="InterPro" id="IPR006664">
    <property type="entry name" value="OMP_bac"/>
</dbReference>
<dbReference type="InterPro" id="IPR006665">
    <property type="entry name" value="OmpA-like"/>
</dbReference>
<proteinExistence type="predicted"/>
<feature type="signal peptide" evidence="6">
    <location>
        <begin position="1"/>
        <end position="37"/>
    </location>
</feature>
<evidence type="ECO:0000256" key="6">
    <source>
        <dbReference type="SAM" id="SignalP"/>
    </source>
</evidence>
<feature type="domain" description="OmpA-like" evidence="7">
    <location>
        <begin position="97"/>
        <end position="214"/>
    </location>
</feature>
<dbReference type="PANTHER" id="PTHR30329:SF21">
    <property type="entry name" value="LIPOPROTEIN YIAD-RELATED"/>
    <property type="match status" value="1"/>
</dbReference>
<keyword evidence="3" id="KW-0998">Cell outer membrane</keyword>
<dbReference type="PROSITE" id="PS51123">
    <property type="entry name" value="OMPA_2"/>
    <property type="match status" value="1"/>
</dbReference>
<evidence type="ECO:0000313" key="8">
    <source>
        <dbReference type="EMBL" id="MFD1833082.1"/>
    </source>
</evidence>
<evidence type="ECO:0000256" key="1">
    <source>
        <dbReference type="ARBA" id="ARBA00004442"/>
    </source>
</evidence>
<feature type="chain" id="PRO_5046479800" evidence="6">
    <location>
        <begin position="38"/>
        <end position="214"/>
    </location>
</feature>
<name>A0ABW4PQM9_9ACTN</name>
<evidence type="ECO:0000256" key="3">
    <source>
        <dbReference type="ARBA" id="ARBA00023237"/>
    </source>
</evidence>
<keyword evidence="9" id="KW-1185">Reference proteome</keyword>
<protein>
    <submittedName>
        <fullName evidence="8">OmpA family protein</fullName>
    </submittedName>
</protein>
<dbReference type="InterPro" id="IPR006311">
    <property type="entry name" value="TAT_signal"/>
</dbReference>
<gene>
    <name evidence="8" type="ORF">ACFSJS_26040</name>
</gene>
<dbReference type="Proteomes" id="UP001597365">
    <property type="component" value="Unassembled WGS sequence"/>
</dbReference>
<dbReference type="InterPro" id="IPR036737">
    <property type="entry name" value="OmpA-like_sf"/>
</dbReference>
<evidence type="ECO:0000256" key="5">
    <source>
        <dbReference type="SAM" id="MobiDB-lite"/>
    </source>
</evidence>
<organism evidence="8 9">
    <name type="scientific">Streptomyces desertarenae</name>
    <dbReference type="NCBI Taxonomy" id="2666184"/>
    <lineage>
        <taxon>Bacteria</taxon>
        <taxon>Bacillati</taxon>
        <taxon>Actinomycetota</taxon>
        <taxon>Actinomycetes</taxon>
        <taxon>Kitasatosporales</taxon>
        <taxon>Streptomycetaceae</taxon>
        <taxon>Streptomyces</taxon>
    </lineage>
</organism>
<dbReference type="PANTHER" id="PTHR30329">
    <property type="entry name" value="STATOR ELEMENT OF FLAGELLAR MOTOR COMPLEX"/>
    <property type="match status" value="1"/>
</dbReference>
<comment type="caution">
    <text evidence="8">The sequence shown here is derived from an EMBL/GenBank/DDBJ whole genome shotgun (WGS) entry which is preliminary data.</text>
</comment>
<reference evidence="9" key="1">
    <citation type="journal article" date="2019" name="Int. J. Syst. Evol. Microbiol.">
        <title>The Global Catalogue of Microorganisms (GCM) 10K type strain sequencing project: providing services to taxonomists for standard genome sequencing and annotation.</title>
        <authorList>
            <consortium name="The Broad Institute Genomics Platform"/>
            <consortium name="The Broad Institute Genome Sequencing Center for Infectious Disease"/>
            <person name="Wu L."/>
            <person name="Ma J."/>
        </authorList>
    </citation>
    <scope>NUCLEOTIDE SEQUENCE [LARGE SCALE GENOMIC DNA]</scope>
    <source>
        <strain evidence="9">CGMCC 4.7455</strain>
    </source>
</reference>
<evidence type="ECO:0000259" key="7">
    <source>
        <dbReference type="PROSITE" id="PS51123"/>
    </source>
</evidence>
<dbReference type="CDD" id="cd07185">
    <property type="entry name" value="OmpA_C-like"/>
    <property type="match status" value="1"/>
</dbReference>
<evidence type="ECO:0000313" key="9">
    <source>
        <dbReference type="Proteomes" id="UP001597365"/>
    </source>
</evidence>
<dbReference type="Gene3D" id="3.30.1330.60">
    <property type="entry name" value="OmpA-like domain"/>
    <property type="match status" value="1"/>
</dbReference>
<evidence type="ECO:0000256" key="2">
    <source>
        <dbReference type="ARBA" id="ARBA00023136"/>
    </source>
</evidence>
<keyword evidence="6" id="KW-0732">Signal</keyword>
<feature type="region of interest" description="Disordered" evidence="5">
    <location>
        <begin position="33"/>
        <end position="56"/>
    </location>
</feature>